<evidence type="ECO:0000313" key="1">
    <source>
        <dbReference type="EMBL" id="MPR29893.1"/>
    </source>
</evidence>
<dbReference type="RefSeq" id="WP_152716767.1">
    <property type="nucleotide sequence ID" value="NZ_VOSJ01000307.1"/>
</dbReference>
<evidence type="ECO:0000313" key="2">
    <source>
        <dbReference type="Proteomes" id="UP000403266"/>
    </source>
</evidence>
<organism evidence="1 2">
    <name type="scientific">Microvirga tunisiensis</name>
    <dbReference type="NCBI Taxonomy" id="2108360"/>
    <lineage>
        <taxon>Bacteria</taxon>
        <taxon>Pseudomonadati</taxon>
        <taxon>Pseudomonadota</taxon>
        <taxon>Alphaproteobacteria</taxon>
        <taxon>Hyphomicrobiales</taxon>
        <taxon>Methylobacteriaceae</taxon>
        <taxon>Microvirga</taxon>
    </lineage>
</organism>
<gene>
    <name evidence="1" type="ORF">FS320_33725</name>
</gene>
<dbReference type="Proteomes" id="UP000403266">
    <property type="component" value="Unassembled WGS sequence"/>
</dbReference>
<dbReference type="EMBL" id="VOSK01000283">
    <property type="protein sequence ID" value="MPR29893.1"/>
    <property type="molecule type" value="Genomic_DNA"/>
</dbReference>
<accession>A0A5N7MSG0</accession>
<reference evidence="1 2" key="1">
    <citation type="journal article" date="2019" name="Syst. Appl. Microbiol.">
        <title>Microvirga tunisiensis sp. nov., a root nodule symbiotic bacterium isolated from Lupinus micranthus and L. luteus grown in Northern Tunisia.</title>
        <authorList>
            <person name="Msaddak A."/>
            <person name="Rejili M."/>
            <person name="Duran D."/>
            <person name="Mars M."/>
            <person name="Palacios J.M."/>
            <person name="Ruiz-Argueso T."/>
            <person name="Rey L."/>
            <person name="Imperial J."/>
        </authorList>
    </citation>
    <scope>NUCLEOTIDE SEQUENCE [LARGE SCALE GENOMIC DNA]</scope>
    <source>
        <strain evidence="1 2">Lmie10</strain>
    </source>
</reference>
<protein>
    <submittedName>
        <fullName evidence="1">Uncharacterized protein</fullName>
    </submittedName>
</protein>
<name>A0A5N7MSG0_9HYPH</name>
<dbReference type="AlphaFoldDB" id="A0A5N7MSG0"/>
<dbReference type="OrthoDB" id="10018855at2"/>
<comment type="caution">
    <text evidence="1">The sequence shown here is derived from an EMBL/GenBank/DDBJ whole genome shotgun (WGS) entry which is preliminary data.</text>
</comment>
<sequence>MTDIDIIAAKLAEALEALKPLASLINLIDTEDGDDERFFIHDGSIVLYRHIRTAARLVGYLETEAGKSASADFRSIVDELASLKSNLEDVPLILRQARYLLRDYGAKGGYPGLMPHRLEHIADTIQGFTPRPVPQQAATPEEFRTELALLLLQRHPDFDYDNACLADAQAYGDKMLATVAADV</sequence>
<keyword evidence="2" id="KW-1185">Reference proteome</keyword>
<proteinExistence type="predicted"/>